<evidence type="ECO:0000259" key="5">
    <source>
        <dbReference type="PROSITE" id="PS50054"/>
    </source>
</evidence>
<gene>
    <name evidence="7" type="ORF">LOD99_9980</name>
</gene>
<dbReference type="AlphaFoldDB" id="A0AAV7KJ59"/>
<feature type="domain" description="Tyrosine specific protein phosphatases" evidence="6">
    <location>
        <begin position="133"/>
        <end position="187"/>
    </location>
</feature>
<comment type="similarity">
    <text evidence="1">Belongs to the protein-tyrosine phosphatase family. Non-receptor class dual specificity subfamily.</text>
</comment>
<dbReference type="GO" id="GO:0005737">
    <property type="term" value="C:cytoplasm"/>
    <property type="evidence" value="ECO:0007669"/>
    <property type="project" value="TreeGrafter"/>
</dbReference>
<accession>A0AAV7KJ59</accession>
<evidence type="ECO:0000313" key="7">
    <source>
        <dbReference type="EMBL" id="KAI6661397.1"/>
    </source>
</evidence>
<dbReference type="PANTHER" id="PTHR10159">
    <property type="entry name" value="DUAL SPECIFICITY PROTEIN PHOSPHATASE"/>
    <property type="match status" value="1"/>
</dbReference>
<keyword evidence="3" id="KW-0904">Protein phosphatase</keyword>
<evidence type="ECO:0000256" key="3">
    <source>
        <dbReference type="ARBA" id="ARBA00022912"/>
    </source>
</evidence>
<evidence type="ECO:0000256" key="1">
    <source>
        <dbReference type="ARBA" id="ARBA00008601"/>
    </source>
</evidence>
<reference evidence="7 8" key="1">
    <citation type="journal article" date="2023" name="BMC Biol.">
        <title>The compact genome of the sponge Oopsacas minuta (Hexactinellida) is lacking key metazoan core genes.</title>
        <authorList>
            <person name="Santini S."/>
            <person name="Schenkelaars Q."/>
            <person name="Jourda C."/>
            <person name="Duchesne M."/>
            <person name="Belahbib H."/>
            <person name="Rocher C."/>
            <person name="Selva M."/>
            <person name="Riesgo A."/>
            <person name="Vervoort M."/>
            <person name="Leys S.P."/>
            <person name="Kodjabachian L."/>
            <person name="Le Bivic A."/>
            <person name="Borchiellini C."/>
            <person name="Claverie J.M."/>
            <person name="Renard E."/>
        </authorList>
    </citation>
    <scope>NUCLEOTIDE SEQUENCE [LARGE SCALE GENOMIC DNA]</scope>
    <source>
        <strain evidence="7">SPO-2</strain>
    </source>
</reference>
<dbReference type="PROSITE" id="PS00383">
    <property type="entry name" value="TYR_PHOSPHATASE_1"/>
    <property type="match status" value="1"/>
</dbReference>
<dbReference type="InterPro" id="IPR020422">
    <property type="entry name" value="TYR_PHOSPHATASE_DUAL_dom"/>
</dbReference>
<proteinExistence type="inferred from homology"/>
<dbReference type="InterPro" id="IPR000340">
    <property type="entry name" value="Dual-sp_phosphatase_cat-dom"/>
</dbReference>
<dbReference type="GO" id="GO:0043409">
    <property type="term" value="P:negative regulation of MAPK cascade"/>
    <property type="evidence" value="ECO:0007669"/>
    <property type="project" value="TreeGrafter"/>
</dbReference>
<dbReference type="Pfam" id="PF00782">
    <property type="entry name" value="DSPc"/>
    <property type="match status" value="1"/>
</dbReference>
<dbReference type="SMART" id="SM00404">
    <property type="entry name" value="PTPc_motif"/>
    <property type="match status" value="1"/>
</dbReference>
<name>A0AAV7KJ59_9METZ</name>
<feature type="domain" description="Tyrosine-protein phosphatase" evidence="5">
    <location>
        <begin position="68"/>
        <end position="209"/>
    </location>
</feature>
<dbReference type="SUPFAM" id="SSF52799">
    <property type="entry name" value="(Phosphotyrosine protein) phosphatases II"/>
    <property type="match status" value="1"/>
</dbReference>
<organism evidence="7 8">
    <name type="scientific">Oopsacas minuta</name>
    <dbReference type="NCBI Taxonomy" id="111878"/>
    <lineage>
        <taxon>Eukaryota</taxon>
        <taxon>Metazoa</taxon>
        <taxon>Porifera</taxon>
        <taxon>Hexactinellida</taxon>
        <taxon>Hexasterophora</taxon>
        <taxon>Lyssacinosida</taxon>
        <taxon>Leucopsacidae</taxon>
        <taxon>Oopsacas</taxon>
    </lineage>
</organism>
<dbReference type="PROSITE" id="PS50054">
    <property type="entry name" value="TYR_PHOSPHATASE_DUAL"/>
    <property type="match status" value="1"/>
</dbReference>
<dbReference type="Proteomes" id="UP001165289">
    <property type="component" value="Unassembled WGS sequence"/>
</dbReference>
<dbReference type="Gene3D" id="3.90.190.10">
    <property type="entry name" value="Protein tyrosine phosphatase superfamily"/>
    <property type="match status" value="1"/>
</dbReference>
<keyword evidence="8" id="KW-1185">Reference proteome</keyword>
<evidence type="ECO:0000313" key="8">
    <source>
        <dbReference type="Proteomes" id="UP001165289"/>
    </source>
</evidence>
<dbReference type="InterPro" id="IPR029021">
    <property type="entry name" value="Prot-tyrosine_phosphatase-like"/>
</dbReference>
<dbReference type="EMBL" id="JAKMXF010000012">
    <property type="protein sequence ID" value="KAI6661397.1"/>
    <property type="molecule type" value="Genomic_DNA"/>
</dbReference>
<dbReference type="InterPro" id="IPR000387">
    <property type="entry name" value="Tyr_Pase_dom"/>
</dbReference>
<evidence type="ECO:0000256" key="4">
    <source>
        <dbReference type="ARBA" id="ARBA00048336"/>
    </source>
</evidence>
<evidence type="ECO:0000259" key="6">
    <source>
        <dbReference type="PROSITE" id="PS50056"/>
    </source>
</evidence>
<dbReference type="PROSITE" id="PS50056">
    <property type="entry name" value="TYR_PHOSPHATASE_2"/>
    <property type="match status" value="1"/>
</dbReference>
<protein>
    <submittedName>
        <fullName evidence="7">Dual specificity protein phosphatase 2</fullName>
    </submittedName>
</protein>
<dbReference type="GO" id="GO:0004722">
    <property type="term" value="F:protein serine/threonine phosphatase activity"/>
    <property type="evidence" value="ECO:0007669"/>
    <property type="project" value="UniProtKB-EC"/>
</dbReference>
<evidence type="ECO:0000256" key="2">
    <source>
        <dbReference type="ARBA" id="ARBA00022801"/>
    </source>
</evidence>
<dbReference type="InterPro" id="IPR016130">
    <property type="entry name" value="Tyr_Pase_AS"/>
</dbReference>
<dbReference type="SMART" id="SM00195">
    <property type="entry name" value="DSPc"/>
    <property type="match status" value="1"/>
</dbReference>
<comment type="caution">
    <text evidence="7">The sequence shown here is derived from an EMBL/GenBank/DDBJ whole genome shotgun (WGS) entry which is preliminary data.</text>
</comment>
<comment type="catalytic activity">
    <reaction evidence="4">
        <text>O-phospho-L-threonyl-[protein] + H2O = L-threonyl-[protein] + phosphate</text>
        <dbReference type="Rhea" id="RHEA:47004"/>
        <dbReference type="Rhea" id="RHEA-COMP:11060"/>
        <dbReference type="Rhea" id="RHEA-COMP:11605"/>
        <dbReference type="ChEBI" id="CHEBI:15377"/>
        <dbReference type="ChEBI" id="CHEBI:30013"/>
        <dbReference type="ChEBI" id="CHEBI:43474"/>
        <dbReference type="ChEBI" id="CHEBI:61977"/>
        <dbReference type="EC" id="3.1.3.16"/>
    </reaction>
</comment>
<keyword evidence="2" id="KW-0378">Hydrolase</keyword>
<sequence length="210" mass="23865">METPILRNKPTFRTLPHINSYPSMSITTTTESDNKPKINKFTSLNFLPVGDDFEFEQIDEEYMDSTRGPSEILEHLYIGSEEHASCISHLEENNITNVLNVAKGCKNYFKGDFKYHNLPVLDVCEEDISVIFEEAIEIIEKVRLDSGKILVHCNAGISRSATVCAAYLMKSQGISMDDALKIIKDKRRCIAPNFGFMLKLMKFQDTLTQD</sequence>
<dbReference type="FunFam" id="3.90.190.10:FF:000004">
    <property type="entry name" value="Protein phosphatase Slingshot homolog 2"/>
    <property type="match status" value="1"/>
</dbReference>
<dbReference type="InterPro" id="IPR003595">
    <property type="entry name" value="Tyr_Pase_cat"/>
</dbReference>
<dbReference type="PANTHER" id="PTHR10159:SF530">
    <property type="entry name" value="DUAL SPECIFICITY PROTEIN PHOSPHATASE DDB_G0271350-RELATED"/>
    <property type="match status" value="1"/>
</dbReference>